<evidence type="ECO:0000259" key="2">
    <source>
        <dbReference type="PROSITE" id="PS50181"/>
    </source>
</evidence>
<name>A0A087UX34_STEMI</name>
<dbReference type="SUPFAM" id="SSF81383">
    <property type="entry name" value="F-box domain"/>
    <property type="match status" value="1"/>
</dbReference>
<dbReference type="SUPFAM" id="SSF52058">
    <property type="entry name" value="L domain-like"/>
    <property type="match status" value="1"/>
</dbReference>
<dbReference type="InterPro" id="IPR001810">
    <property type="entry name" value="F-box_dom"/>
</dbReference>
<feature type="domain" description="F-box" evidence="2">
    <location>
        <begin position="36"/>
        <end position="65"/>
    </location>
</feature>
<dbReference type="InterPro" id="IPR036047">
    <property type="entry name" value="F-box-like_dom_sf"/>
</dbReference>
<evidence type="ECO:0000313" key="4">
    <source>
        <dbReference type="Proteomes" id="UP000054359"/>
    </source>
</evidence>
<dbReference type="PROSITE" id="PS50181">
    <property type="entry name" value="FBOX"/>
    <property type="match status" value="1"/>
</dbReference>
<dbReference type="OrthoDB" id="6429513at2759"/>
<keyword evidence="4" id="KW-1185">Reference proteome</keyword>
<dbReference type="Proteomes" id="UP000054359">
    <property type="component" value="Unassembled WGS sequence"/>
</dbReference>
<reference evidence="3 4" key="1">
    <citation type="submission" date="2013-11" db="EMBL/GenBank/DDBJ databases">
        <title>Genome sequencing of Stegodyphus mimosarum.</title>
        <authorList>
            <person name="Bechsgaard J."/>
        </authorList>
    </citation>
    <scope>NUCLEOTIDE SEQUENCE [LARGE SCALE GENOMIC DNA]</scope>
</reference>
<dbReference type="EMBL" id="KK122098">
    <property type="protein sequence ID" value="KFM81923.1"/>
    <property type="molecule type" value="Genomic_DNA"/>
</dbReference>
<accession>A0A087UX34</accession>
<protein>
    <recommendedName>
        <fullName evidence="2">F-box domain-containing protein</fullName>
    </recommendedName>
</protein>
<evidence type="ECO:0000256" key="1">
    <source>
        <dbReference type="SAM" id="MobiDB-lite"/>
    </source>
</evidence>
<dbReference type="AlphaFoldDB" id="A0A087UX34"/>
<dbReference type="InterPro" id="IPR032675">
    <property type="entry name" value="LRR_dom_sf"/>
</dbReference>
<proteinExistence type="predicted"/>
<feature type="region of interest" description="Disordered" evidence="1">
    <location>
        <begin position="1"/>
        <end position="20"/>
    </location>
</feature>
<dbReference type="OMA" id="CIFENCP"/>
<evidence type="ECO:0000313" key="3">
    <source>
        <dbReference type="EMBL" id="KFM81923.1"/>
    </source>
</evidence>
<organism evidence="3 4">
    <name type="scientific">Stegodyphus mimosarum</name>
    <name type="common">African social velvet spider</name>
    <dbReference type="NCBI Taxonomy" id="407821"/>
    <lineage>
        <taxon>Eukaryota</taxon>
        <taxon>Metazoa</taxon>
        <taxon>Ecdysozoa</taxon>
        <taxon>Arthropoda</taxon>
        <taxon>Chelicerata</taxon>
        <taxon>Arachnida</taxon>
        <taxon>Araneae</taxon>
        <taxon>Araneomorphae</taxon>
        <taxon>Entelegynae</taxon>
        <taxon>Eresoidea</taxon>
        <taxon>Eresidae</taxon>
        <taxon>Stegodyphus</taxon>
    </lineage>
</organism>
<gene>
    <name evidence="3" type="ORF">X975_06854</name>
</gene>
<dbReference type="Gene3D" id="3.80.10.10">
    <property type="entry name" value="Ribonuclease Inhibitor"/>
    <property type="match status" value="1"/>
</dbReference>
<feature type="compositionally biased region" description="Polar residues" evidence="1">
    <location>
        <begin position="1"/>
        <end position="18"/>
    </location>
</feature>
<dbReference type="Pfam" id="PF12937">
    <property type="entry name" value="F-box-like"/>
    <property type="match status" value="1"/>
</dbReference>
<feature type="non-terminal residue" evidence="3">
    <location>
        <position position="429"/>
    </location>
</feature>
<sequence length="429" mass="49796">MMSKKLCTSSLRKQNCSTPCPADPVSASKSIENDPSFWLTRLPNEVILKIFSFLSPKELLLLRELRYERFTDLTFMIREVNFYLDRRCLADDMSSFFSRSKLPLLREINFNYVTHVKPSVLEKCITKCPHLANLFVIQCGLSNGSISRIFSKCTEIENFAWDPNGFAEPISFPATKKLKKVYFTNDTDRCHDLEVMLEIVNLFPSAEDIRINFSSHCLFHLHPVIGKLDIFCIKCLAEDKSIVIYFDTFREQPQRDIKCVCRKILRKMEITQTGITLLESIRYLYKDNMYIHHPPWLQLRNMDCDISKFFHMPDSSIEYLTFVLQSDDAMMSEDTVENIQRVGGEKLKYFTLREIPHIPFTSDLRLGNIFHARDSLPEILMVCKNIVALNLCELHIGGNFPFEALYCLKNLEILSLPSCALKLASEKRM</sequence>